<gene>
    <name evidence="9" type="primary">agrB</name>
    <name evidence="9" type="ORF">CLORY_20480</name>
</gene>
<evidence type="ECO:0000256" key="4">
    <source>
        <dbReference type="ARBA" id="ARBA00022692"/>
    </source>
</evidence>
<keyword evidence="2" id="KW-0673">Quorum sensing</keyword>
<dbReference type="Proteomes" id="UP000190080">
    <property type="component" value="Unassembled WGS sequence"/>
</dbReference>
<dbReference type="OrthoDB" id="2854767at2"/>
<evidence type="ECO:0000256" key="5">
    <source>
        <dbReference type="ARBA" id="ARBA00022801"/>
    </source>
</evidence>
<evidence type="ECO:0000256" key="2">
    <source>
        <dbReference type="ARBA" id="ARBA00022654"/>
    </source>
</evidence>
<keyword evidence="6 8" id="KW-1133">Transmembrane helix</keyword>
<protein>
    <submittedName>
        <fullName evidence="9">Accessory protein regulator protein B</fullName>
    </submittedName>
</protein>
<dbReference type="STRING" id="1450648.CLORY_20480"/>
<evidence type="ECO:0000256" key="7">
    <source>
        <dbReference type="ARBA" id="ARBA00023136"/>
    </source>
</evidence>
<accession>A0A1V4IPV6</accession>
<dbReference type="InterPro" id="IPR006741">
    <property type="entry name" value="AgrB"/>
</dbReference>
<keyword evidence="1" id="KW-1003">Cell membrane</keyword>
<dbReference type="GO" id="GO:0006508">
    <property type="term" value="P:proteolysis"/>
    <property type="evidence" value="ECO:0007669"/>
    <property type="project" value="UniProtKB-KW"/>
</dbReference>
<keyword evidence="7 8" id="KW-0472">Membrane</keyword>
<name>A0A1V4IPV6_9CLOT</name>
<evidence type="ECO:0000256" key="1">
    <source>
        <dbReference type="ARBA" id="ARBA00022475"/>
    </source>
</evidence>
<dbReference type="GO" id="GO:0009372">
    <property type="term" value="P:quorum sensing"/>
    <property type="evidence" value="ECO:0007669"/>
    <property type="project" value="UniProtKB-KW"/>
</dbReference>
<dbReference type="GO" id="GO:0016020">
    <property type="term" value="C:membrane"/>
    <property type="evidence" value="ECO:0007669"/>
    <property type="project" value="InterPro"/>
</dbReference>
<organism evidence="9 10">
    <name type="scientific">Clostridium oryzae</name>
    <dbReference type="NCBI Taxonomy" id="1450648"/>
    <lineage>
        <taxon>Bacteria</taxon>
        <taxon>Bacillati</taxon>
        <taxon>Bacillota</taxon>
        <taxon>Clostridia</taxon>
        <taxon>Eubacteriales</taxon>
        <taxon>Clostridiaceae</taxon>
        <taxon>Clostridium</taxon>
    </lineage>
</organism>
<feature type="transmembrane region" description="Helical" evidence="8">
    <location>
        <begin position="150"/>
        <end position="171"/>
    </location>
</feature>
<evidence type="ECO:0000256" key="6">
    <source>
        <dbReference type="ARBA" id="ARBA00022989"/>
    </source>
</evidence>
<evidence type="ECO:0000256" key="8">
    <source>
        <dbReference type="SAM" id="Phobius"/>
    </source>
</evidence>
<dbReference type="Pfam" id="PF04647">
    <property type="entry name" value="AgrB"/>
    <property type="match status" value="1"/>
</dbReference>
<dbReference type="EMBL" id="MZGV01000018">
    <property type="protein sequence ID" value="OPJ61956.1"/>
    <property type="molecule type" value="Genomic_DNA"/>
</dbReference>
<keyword evidence="10" id="KW-1185">Reference proteome</keyword>
<feature type="transmembrane region" description="Helical" evidence="8">
    <location>
        <begin position="108"/>
        <end position="129"/>
    </location>
</feature>
<comment type="caution">
    <text evidence="9">The sequence shown here is derived from an EMBL/GenBank/DDBJ whole genome shotgun (WGS) entry which is preliminary data.</text>
</comment>
<evidence type="ECO:0000313" key="10">
    <source>
        <dbReference type="Proteomes" id="UP000190080"/>
    </source>
</evidence>
<dbReference type="AlphaFoldDB" id="A0A1V4IPV6"/>
<proteinExistence type="predicted"/>
<keyword evidence="4 8" id="KW-0812">Transmembrane</keyword>
<evidence type="ECO:0000313" key="9">
    <source>
        <dbReference type="EMBL" id="OPJ61956.1"/>
    </source>
</evidence>
<reference evidence="9 10" key="1">
    <citation type="submission" date="2017-03" db="EMBL/GenBank/DDBJ databases">
        <title>Genome sequence of Clostridium oryzae DSM 28571.</title>
        <authorList>
            <person name="Poehlein A."/>
            <person name="Daniel R."/>
        </authorList>
    </citation>
    <scope>NUCLEOTIDE SEQUENCE [LARGE SCALE GENOMIC DNA]</scope>
    <source>
        <strain evidence="9 10">DSM 28571</strain>
    </source>
</reference>
<evidence type="ECO:0000256" key="3">
    <source>
        <dbReference type="ARBA" id="ARBA00022670"/>
    </source>
</evidence>
<dbReference type="RefSeq" id="WP_079423923.1">
    <property type="nucleotide sequence ID" value="NZ_MZGV01000018.1"/>
</dbReference>
<sequence>MSITERIAISFGKKTKDYLNINDDREEIIVYGAISLLQTIFSILCVVAMGAMLGVLYETLLFSIAGALLRKYSGGVHASSSSRCIIIGTFVSVMFGIFINKIQVLNIHYVLILCILSMIFALITVLKNAPVDSINKQIDSLVMRKKFKKLSVIIVILFSIVIFTAGLLYSIDNNSYYVKTAECFALGSFWQAVTLTRAGTIAFNKVDFVLKYIMERK</sequence>
<keyword evidence="5" id="KW-0378">Hydrolase</keyword>
<dbReference type="GO" id="GO:0008233">
    <property type="term" value="F:peptidase activity"/>
    <property type="evidence" value="ECO:0007669"/>
    <property type="project" value="UniProtKB-KW"/>
</dbReference>
<keyword evidence="3" id="KW-0645">Protease</keyword>
<feature type="transmembrane region" description="Helical" evidence="8">
    <location>
        <begin position="84"/>
        <end position="102"/>
    </location>
</feature>
<dbReference type="SMART" id="SM00793">
    <property type="entry name" value="AgrB"/>
    <property type="match status" value="1"/>
</dbReference>